<gene>
    <name evidence="2" type="ORF">BST85_06750</name>
</gene>
<evidence type="ECO:0000256" key="1">
    <source>
        <dbReference type="ARBA" id="ARBA00010457"/>
    </source>
</evidence>
<reference evidence="2 3" key="1">
    <citation type="submission" date="2016-11" db="EMBL/GenBank/DDBJ databases">
        <title>Trade-off between light-utilization and light-protection in marine flavobacteria.</title>
        <authorList>
            <person name="Kumagai Y."/>
        </authorList>
    </citation>
    <scope>NUCLEOTIDE SEQUENCE [LARGE SCALE GENOMIC DNA]</scope>
    <source>
        <strain evidence="2 3">NBRC 107741</strain>
    </source>
</reference>
<evidence type="ECO:0000313" key="2">
    <source>
        <dbReference type="EMBL" id="PQB04626.1"/>
    </source>
</evidence>
<evidence type="ECO:0000313" key="3">
    <source>
        <dbReference type="Proteomes" id="UP000239800"/>
    </source>
</evidence>
<dbReference type="EMBL" id="MQUB01000001">
    <property type="protein sequence ID" value="PQB04626.1"/>
    <property type="molecule type" value="Genomic_DNA"/>
</dbReference>
<dbReference type="AlphaFoldDB" id="A0A2S7KPR9"/>
<dbReference type="GO" id="GO:0006801">
    <property type="term" value="P:superoxide metabolic process"/>
    <property type="evidence" value="ECO:0007669"/>
    <property type="project" value="InterPro"/>
</dbReference>
<dbReference type="Proteomes" id="UP000239800">
    <property type="component" value="Unassembled WGS sequence"/>
</dbReference>
<comment type="similarity">
    <text evidence="1">Belongs to the Cu-Zn superoxide dismutase family.</text>
</comment>
<dbReference type="Gene3D" id="2.60.40.200">
    <property type="entry name" value="Superoxide dismutase, copper/zinc binding domain"/>
    <property type="match status" value="1"/>
</dbReference>
<name>A0A2S7KPR9_9FLAO</name>
<dbReference type="InterPro" id="IPR036423">
    <property type="entry name" value="SOD-like_Cu/Zn_dom_sf"/>
</dbReference>
<comment type="caution">
    <text evidence="2">The sequence shown here is derived from an EMBL/GenBank/DDBJ whole genome shotgun (WGS) entry which is preliminary data.</text>
</comment>
<dbReference type="SUPFAM" id="SSF49329">
    <property type="entry name" value="Cu,Zn superoxide dismutase-like"/>
    <property type="match status" value="1"/>
</dbReference>
<sequence>MGCKDNAKETQETETVATENKLVDQPSDRMELGGRLIPINDSDAYGKVRISEANGQLTMVAKFVGLDTGTTYNLYVFNRVSNDSKDTGPTGRSWRPNLGIDGDWVVDTSILTEESGMFEVDAKGNGTLEFTSDRLCLDCDDDTKNISGKALIVLKTDYDPTTSASEASCGGVIQ</sequence>
<proteinExistence type="inferred from homology"/>
<accession>A0A2S7KPR9</accession>
<organism evidence="2 3">
    <name type="scientific">Aureitalea marina</name>
    <dbReference type="NCBI Taxonomy" id="930804"/>
    <lineage>
        <taxon>Bacteria</taxon>
        <taxon>Pseudomonadati</taxon>
        <taxon>Bacteroidota</taxon>
        <taxon>Flavobacteriia</taxon>
        <taxon>Flavobacteriales</taxon>
        <taxon>Flavobacteriaceae</taxon>
        <taxon>Aureitalea</taxon>
    </lineage>
</organism>
<dbReference type="GO" id="GO:0046872">
    <property type="term" value="F:metal ion binding"/>
    <property type="evidence" value="ECO:0007669"/>
    <property type="project" value="InterPro"/>
</dbReference>
<keyword evidence="3" id="KW-1185">Reference proteome</keyword>
<protein>
    <submittedName>
        <fullName evidence="2">Uncharacterized protein</fullName>
    </submittedName>
</protein>